<dbReference type="PANTHER" id="PTHR11742">
    <property type="entry name" value="MANNOSYL-OLIGOSACCHARIDE ALPHA-1,2-MANNOSIDASE-RELATED"/>
    <property type="match status" value="1"/>
</dbReference>
<dbReference type="AlphaFoldDB" id="A0AAV5AJ90"/>
<evidence type="ECO:0000256" key="5">
    <source>
        <dbReference type="ARBA" id="ARBA00022801"/>
    </source>
</evidence>
<dbReference type="GO" id="GO:0005975">
    <property type="term" value="P:carbohydrate metabolic process"/>
    <property type="evidence" value="ECO:0007669"/>
    <property type="project" value="InterPro"/>
</dbReference>
<keyword evidence="6 11" id="KW-0106">Calcium</keyword>
<evidence type="ECO:0000256" key="3">
    <source>
        <dbReference type="ARBA" id="ARBA00007658"/>
    </source>
</evidence>
<accession>A0AAV5AJ90</accession>
<dbReference type="Pfam" id="PF01532">
    <property type="entry name" value="Glyco_hydro_47"/>
    <property type="match status" value="1"/>
</dbReference>
<dbReference type="GO" id="GO:0004571">
    <property type="term" value="F:mannosyl-oligosaccharide 1,2-alpha-mannosidase activity"/>
    <property type="evidence" value="ECO:0007669"/>
    <property type="project" value="UniProtKB-EC"/>
</dbReference>
<keyword evidence="13" id="KW-0326">Glycosidase</keyword>
<name>A0AAV5AJ90_9AGAM</name>
<feature type="active site" evidence="10">
    <location>
        <position position="293"/>
    </location>
</feature>
<organism evidence="14 15">
    <name type="scientific">Clathrus columnatus</name>
    <dbReference type="NCBI Taxonomy" id="1419009"/>
    <lineage>
        <taxon>Eukaryota</taxon>
        <taxon>Fungi</taxon>
        <taxon>Dikarya</taxon>
        <taxon>Basidiomycota</taxon>
        <taxon>Agaricomycotina</taxon>
        <taxon>Agaricomycetes</taxon>
        <taxon>Phallomycetidae</taxon>
        <taxon>Phallales</taxon>
        <taxon>Clathraceae</taxon>
        <taxon>Clathrus</taxon>
    </lineage>
</organism>
<dbReference type="GO" id="GO:0016020">
    <property type="term" value="C:membrane"/>
    <property type="evidence" value="ECO:0007669"/>
    <property type="project" value="InterPro"/>
</dbReference>
<evidence type="ECO:0000256" key="6">
    <source>
        <dbReference type="ARBA" id="ARBA00022837"/>
    </source>
</evidence>
<dbReference type="GO" id="GO:0005783">
    <property type="term" value="C:endoplasmic reticulum"/>
    <property type="evidence" value="ECO:0007669"/>
    <property type="project" value="TreeGrafter"/>
</dbReference>
<dbReference type="PANTHER" id="PTHR11742:SF55">
    <property type="entry name" value="ENDOPLASMIC RETICULUM MANNOSYL-OLIGOSACCHARIDE 1,2-ALPHA-MANNOSIDASE"/>
    <property type="match status" value="1"/>
</dbReference>
<evidence type="ECO:0000313" key="14">
    <source>
        <dbReference type="EMBL" id="GJJ12025.1"/>
    </source>
</evidence>
<feature type="active site" evidence="10">
    <location>
        <position position="490"/>
    </location>
</feature>
<comment type="caution">
    <text evidence="14">The sequence shown here is derived from an EMBL/GenBank/DDBJ whole genome shotgun (WGS) entry which is preliminary data.</text>
</comment>
<evidence type="ECO:0000256" key="10">
    <source>
        <dbReference type="PIRSR" id="PIRSR601382-1"/>
    </source>
</evidence>
<dbReference type="Proteomes" id="UP001050691">
    <property type="component" value="Unassembled WGS sequence"/>
</dbReference>
<evidence type="ECO:0000256" key="2">
    <source>
        <dbReference type="ARBA" id="ARBA00004922"/>
    </source>
</evidence>
<evidence type="ECO:0000313" key="15">
    <source>
        <dbReference type="Proteomes" id="UP001050691"/>
    </source>
</evidence>
<dbReference type="InterPro" id="IPR012341">
    <property type="entry name" value="6hp_glycosidase-like_sf"/>
</dbReference>
<evidence type="ECO:0000256" key="9">
    <source>
        <dbReference type="ARBA" id="ARBA00048605"/>
    </source>
</evidence>
<comment type="similarity">
    <text evidence="3 13">Belongs to the glycosyl hydrolase 47 family.</text>
</comment>
<dbReference type="Gene3D" id="1.50.10.10">
    <property type="match status" value="1"/>
</dbReference>
<dbReference type="InterPro" id="IPR036026">
    <property type="entry name" value="Seven-hairpin_glycosidases"/>
</dbReference>
<keyword evidence="4 11" id="KW-0479">Metal-binding</keyword>
<comment type="pathway">
    <text evidence="2">Protein modification; protein glycosylation.</text>
</comment>
<comment type="catalytic activity">
    <reaction evidence="8">
        <text>N(4)-(alpha-D-Man-(1-&gt;2)-alpha-D-Man-(1-&gt;2)-alpha-D-Man-(1-&gt;3)-[alpha-D-Man-(1-&gt;3)-[alpha-D-Man-(1-&gt;2)-alpha-D-Man-(1-&gt;6)]-alpha-D-Man-(1-&gt;6)]-beta-D-Man-(1-&gt;4)-beta-D-GlcNAc-(1-&gt;4)-beta-D-GlcNAc)-L-asparaginyl-[protein] (N-glucan mannose isomer 8A1,2,3B1,3) + 3 H2O = N(4)-(alpha-D-Man-(1-&gt;3)-[alpha-D-Man-(1-&gt;3)-[alpha-D-Man-(1-&gt;6)]-alpha-D-Man-(1-&gt;6)]-beta-D-Man-(1-&gt;4)-beta-D-GlcNAc-(1-&gt;4)-beta-D-GlcNAc)-L-asparaginyl-[protein] (N-glucan mannose isomer 5A1,2) + 3 beta-D-mannose</text>
        <dbReference type="Rhea" id="RHEA:56028"/>
        <dbReference type="Rhea" id="RHEA-COMP:14358"/>
        <dbReference type="Rhea" id="RHEA-COMP:14367"/>
        <dbReference type="ChEBI" id="CHEBI:15377"/>
        <dbReference type="ChEBI" id="CHEBI:28563"/>
        <dbReference type="ChEBI" id="CHEBI:59087"/>
        <dbReference type="ChEBI" id="CHEBI:60628"/>
        <dbReference type="EC" id="3.2.1.113"/>
    </reaction>
</comment>
<evidence type="ECO:0000256" key="8">
    <source>
        <dbReference type="ARBA" id="ARBA00047669"/>
    </source>
</evidence>
<evidence type="ECO:0000256" key="7">
    <source>
        <dbReference type="ARBA" id="ARBA00023157"/>
    </source>
</evidence>
<dbReference type="InterPro" id="IPR001382">
    <property type="entry name" value="Glyco_hydro_47"/>
</dbReference>
<feature type="binding site" evidence="11">
    <location>
        <position position="573"/>
    </location>
    <ligand>
        <name>Ca(2+)</name>
        <dbReference type="ChEBI" id="CHEBI:29108"/>
    </ligand>
</feature>
<dbReference type="GO" id="GO:0036503">
    <property type="term" value="P:ERAD pathway"/>
    <property type="evidence" value="ECO:0007669"/>
    <property type="project" value="UniProtKB-ARBA"/>
</dbReference>
<evidence type="ECO:0000256" key="11">
    <source>
        <dbReference type="PIRSR" id="PIRSR601382-2"/>
    </source>
</evidence>
<dbReference type="GO" id="GO:0005509">
    <property type="term" value="F:calcium ion binding"/>
    <property type="evidence" value="ECO:0007669"/>
    <property type="project" value="InterPro"/>
</dbReference>
<evidence type="ECO:0000256" key="4">
    <source>
        <dbReference type="ARBA" id="ARBA00022723"/>
    </source>
</evidence>
<proteinExistence type="inferred from homology"/>
<reference evidence="14" key="1">
    <citation type="submission" date="2021-10" db="EMBL/GenBank/DDBJ databases">
        <title>De novo Genome Assembly of Clathrus columnatus (Basidiomycota, Fungi) Using Illumina and Nanopore Sequence Data.</title>
        <authorList>
            <person name="Ogiso-Tanaka E."/>
            <person name="Itagaki H."/>
            <person name="Hosoya T."/>
            <person name="Hosaka K."/>
        </authorList>
    </citation>
    <scope>NUCLEOTIDE SEQUENCE</scope>
    <source>
        <strain evidence="14">MO-923</strain>
    </source>
</reference>
<dbReference type="SUPFAM" id="SSF48225">
    <property type="entry name" value="Seven-hairpin glycosidases"/>
    <property type="match status" value="1"/>
</dbReference>
<keyword evidence="7 12" id="KW-1015">Disulfide bond</keyword>
<comment type="catalytic activity">
    <reaction evidence="9">
        <text>N(4)-(alpha-D-Man-(1-&gt;2)-alpha-D-Man-(1-&gt;2)-alpha-D-Man-(1-&gt;3)-[alpha-D-Man-(1-&gt;2)-alpha-D-Man-(1-&gt;3)-[alpha-D-Man-(1-&gt;2)-alpha-D-Man-(1-&gt;6)]-alpha-D-Man-(1-&gt;6)]-beta-D-Man-(1-&gt;4)-beta-D-GlcNAc-(1-&gt;4)-beta-D-GlcNAc)-L-asparaginyl-[protein] (N-glucan mannose isomer 9A1,2,3B1,2,3) + 4 H2O = N(4)-(alpha-D-Man-(1-&gt;3)-[alpha-D-Man-(1-&gt;3)-[alpha-D-Man-(1-&gt;6)]-alpha-D-Man-(1-&gt;6)]-beta-D-Man-(1-&gt;4)-beta-D-GlcNAc-(1-&gt;4)-beta-D-GlcNAc)-L-asparaginyl-[protein] (N-glucan mannose isomer 5A1,2) + 4 beta-D-mannose</text>
        <dbReference type="Rhea" id="RHEA:56008"/>
        <dbReference type="Rhea" id="RHEA-COMP:14356"/>
        <dbReference type="Rhea" id="RHEA-COMP:14367"/>
        <dbReference type="ChEBI" id="CHEBI:15377"/>
        <dbReference type="ChEBI" id="CHEBI:28563"/>
        <dbReference type="ChEBI" id="CHEBI:59087"/>
        <dbReference type="ChEBI" id="CHEBI:139493"/>
        <dbReference type="EC" id="3.2.1.113"/>
    </reaction>
</comment>
<keyword evidence="5 13" id="KW-0378">Hydrolase</keyword>
<sequence>MLLPPIRVAAFLVCLAFGCILLFIVSSLHGVDSQRFRKNRPNYPPHSGSWQYPTENENEKIDPASRLLWASRASSIREAFLHAYSGYIKYAPFPADELRPLSNTSTNNFNGWGVTMVDSLDVMLLMGLHDEFRYAISKVSTLDFTMPTGEKVPFFETVIRYLGGFLSAYALSNETIFLSLAERLATKLLPTFKTDSGLPAHSVDFRTNHELVFQRGQISPESTIAIAELGSYQMEFKYLSHLTGRNEFFRVAERPMDILAKTQSTSNHLWPSMFSVNSGSPSSGEYTIGAPADSAYEYLLKQYLLSNKTETKLAELYMSSMSGVIDNLLYLSPTRRLLYATSVNIRGDPTGKFEHLSCFLPGLLALGASTLPDSVMSPDQRKLHMWAAEGLGHTCWLMYAERPSGLGPENVWFEQWSLQERDLQGKEDKNALISQAKQRGRWMAHVAEWEKSERSGGKPPGTNDPTVMVGAEKKVLDYYVGHDSYLLRPESLFILYRITKDPKWRDRGWQLWDSIAKKTRTSSGFATALSLNFKNPTLDDSMPSYFLAETIKYAYLSTLDYDPIPMSSFVLNTEAHPLPIFDWRDWESNAHHIKS</sequence>
<feature type="active site" description="Proton donor" evidence="10">
    <location>
        <position position="409"/>
    </location>
</feature>
<dbReference type="EMBL" id="BPWL01000007">
    <property type="protein sequence ID" value="GJJ12025.1"/>
    <property type="molecule type" value="Genomic_DNA"/>
</dbReference>
<gene>
    <name evidence="14" type="ORF">Clacol_006265</name>
</gene>
<feature type="active site" description="Proton donor" evidence="10">
    <location>
        <position position="156"/>
    </location>
</feature>
<dbReference type="EC" id="3.2.1.-" evidence="13"/>
<dbReference type="PRINTS" id="PR00747">
    <property type="entry name" value="GLYHDRLASE47"/>
</dbReference>
<comment type="cofactor">
    <cofactor evidence="1 11">
        <name>Ca(2+)</name>
        <dbReference type="ChEBI" id="CHEBI:29108"/>
    </cofactor>
</comment>
<protein>
    <recommendedName>
        <fullName evidence="13">alpha-1,2-Mannosidase</fullName>
        <ecNumber evidence="13">3.2.1.-</ecNumber>
    </recommendedName>
</protein>
<feature type="disulfide bond" evidence="12">
    <location>
        <begin position="358"/>
        <end position="395"/>
    </location>
</feature>
<evidence type="ECO:0000256" key="13">
    <source>
        <dbReference type="RuleBase" id="RU361193"/>
    </source>
</evidence>
<evidence type="ECO:0000256" key="12">
    <source>
        <dbReference type="PIRSR" id="PIRSR601382-3"/>
    </source>
</evidence>
<evidence type="ECO:0000256" key="1">
    <source>
        <dbReference type="ARBA" id="ARBA00001913"/>
    </source>
</evidence>
<dbReference type="InterPro" id="IPR050749">
    <property type="entry name" value="Glycosyl_Hydrolase_47"/>
</dbReference>
<dbReference type="PROSITE" id="PS51257">
    <property type="entry name" value="PROKAR_LIPOPROTEIN"/>
    <property type="match status" value="1"/>
</dbReference>
<keyword evidence="15" id="KW-1185">Reference proteome</keyword>